<dbReference type="InterPro" id="IPR002545">
    <property type="entry name" value="CheW-lke_dom"/>
</dbReference>
<dbReference type="Gene3D" id="2.40.50.180">
    <property type="entry name" value="CheA-289, Domain 4"/>
    <property type="match status" value="1"/>
</dbReference>
<proteinExistence type="predicted"/>
<evidence type="ECO:0000313" key="3">
    <source>
        <dbReference type="Proteomes" id="UP000502260"/>
    </source>
</evidence>
<dbReference type="SMART" id="SM00260">
    <property type="entry name" value="CheW"/>
    <property type="match status" value="1"/>
</dbReference>
<feature type="domain" description="CheW-like" evidence="1">
    <location>
        <begin position="730"/>
        <end position="876"/>
    </location>
</feature>
<gene>
    <name evidence="2" type="ORF">SKTS_09840</name>
</gene>
<keyword evidence="3" id="KW-1185">Reference proteome</keyword>
<dbReference type="InterPro" id="IPR036061">
    <property type="entry name" value="CheW-like_dom_sf"/>
</dbReference>
<dbReference type="Gene3D" id="2.30.30.40">
    <property type="entry name" value="SH3 Domains"/>
    <property type="match status" value="1"/>
</dbReference>
<sequence>MGVYKGIELDDKLCRLIRHMSSAEEYRETLQGLQGVWDNLTLLGQLSGTGADMSATRQAFHKLTVGLLDNLGNETLKKVVLEMESKAQVAVDIMIRNLFERTADIGFLATDDDIRDYAARAPEYIRKLRQGYGSEKERLQAEFDALTGRLQARFHEYVQKYSVYNNIILLDTEGNVLIQLDPDNRVERSDDPLIRESLQTAREYVETFHRSDLVPGDAASLIYSFRVTSPEDGTQPDDIPLGVLCLCFRFGNETAGIFDNLKDADDWSVIALLDRDGRVIASSDEWHIPVGAPMELVLDADYQIVRFAGREYLATTRSTHGYQGYTGLGWYGHVMVPLEHAFGKDASAMLKLVSGEVLEEVMSNPSLFSEDLRNIPLQAERIQRELNRSVWNGNVRQSSDRKALNPAFSKILLWEISNTGLKTKDVFERSIGNLHQTVVSAILQDSQFLASLAIDIMDRNLYERANDCRWWALRSQFSELLAKPQFDEHDSRAIQAVLAHINSLYTVYDNLVLFDRNGRVIAASNPEQQSIRGQLLNEAWVRETLALADSQRYAVSPFAPTPLYQGRHTYIYGAAIRDQNEVVGGIGIVFDSAPQFEAMLMDALPRDAKGAPLAGSFGVFADRERRVIASTDPDLRPGTLLDLDEKFFALAGGTGISNIIARHGHYYAVGSRMSGGYREYKGKQDSYRNDVTALIFVPLCPVNSAHVKRGSKTRQRLQLQNARANESGDTVEIATFHVGDNWFGIHSGKIIEAVEAKGLTPVPGASGHLSGYLLYQDMTVPVVDIHRLMPERPGIKHEPGKQVVLVRIREDAVLGIMVNKLGEIPEVAQHRVQALSSMFSGEGTIADSLVKPEVSHDSGELLLILSPEKICQRIMALKNKEAPPATGGEKAAQQA</sequence>
<dbReference type="AlphaFoldDB" id="A0A6F8V8S8"/>
<dbReference type="Pfam" id="PF01584">
    <property type="entry name" value="CheW"/>
    <property type="match status" value="1"/>
</dbReference>
<evidence type="ECO:0000313" key="2">
    <source>
        <dbReference type="EMBL" id="BCB26098.1"/>
    </source>
</evidence>
<dbReference type="Gene3D" id="3.30.450.20">
    <property type="entry name" value="PAS domain"/>
    <property type="match status" value="1"/>
</dbReference>
<dbReference type="PROSITE" id="PS50851">
    <property type="entry name" value="CHEW"/>
    <property type="match status" value="1"/>
</dbReference>
<organism evidence="2 3">
    <name type="scientific">Sulfurimicrobium lacus</name>
    <dbReference type="NCBI Taxonomy" id="2715678"/>
    <lineage>
        <taxon>Bacteria</taxon>
        <taxon>Pseudomonadati</taxon>
        <taxon>Pseudomonadota</taxon>
        <taxon>Betaproteobacteria</taxon>
        <taxon>Nitrosomonadales</taxon>
        <taxon>Sulfuricellaceae</taxon>
        <taxon>Sulfurimicrobium</taxon>
    </lineage>
</organism>
<reference evidence="3" key="1">
    <citation type="submission" date="2020-03" db="EMBL/GenBank/DDBJ databases">
        <title>Complete genome sequence of sulfur-oxidizing bacterium skT11.</title>
        <authorList>
            <person name="Kanda M."/>
            <person name="Kojima H."/>
            <person name="Fukui M."/>
        </authorList>
    </citation>
    <scope>NUCLEOTIDE SEQUENCE [LARGE SCALE GENOMIC DNA]</scope>
    <source>
        <strain evidence="3">skT11</strain>
    </source>
</reference>
<dbReference type="GO" id="GO:0007165">
    <property type="term" value="P:signal transduction"/>
    <property type="evidence" value="ECO:0007669"/>
    <property type="project" value="InterPro"/>
</dbReference>
<dbReference type="SUPFAM" id="SSF50341">
    <property type="entry name" value="CheW-like"/>
    <property type="match status" value="1"/>
</dbReference>
<accession>A0A6F8V8S8</accession>
<protein>
    <recommendedName>
        <fullName evidence="1">CheW-like domain-containing protein</fullName>
    </recommendedName>
</protein>
<dbReference type="GO" id="GO:0006935">
    <property type="term" value="P:chemotaxis"/>
    <property type="evidence" value="ECO:0007669"/>
    <property type="project" value="InterPro"/>
</dbReference>
<name>A0A6F8V8S8_9PROT</name>
<dbReference type="EMBL" id="AP022853">
    <property type="protein sequence ID" value="BCB26098.1"/>
    <property type="molecule type" value="Genomic_DNA"/>
</dbReference>
<dbReference type="KEGG" id="slac:SKTS_09840"/>
<evidence type="ECO:0000259" key="1">
    <source>
        <dbReference type="PROSITE" id="PS50851"/>
    </source>
</evidence>
<dbReference type="RefSeq" id="WP_173061215.1">
    <property type="nucleotide sequence ID" value="NZ_AP022853.1"/>
</dbReference>
<dbReference type="Proteomes" id="UP000502260">
    <property type="component" value="Chromosome"/>
</dbReference>